<dbReference type="OrthoDB" id="420681at2"/>
<sequence>MTTSQNIESQALSTAAEAGFESQLDAVETLDVDIEANAGDLVQGELESVTVEGEGLVMQGDLRAEALVVETDAIAINPLKAAFGDIELKQPTNATAEVTLTESDIERAFNSDFMRKKLRGLKLEIDGKPHTIDPNQITFKLPGAGKVELSAKFLIIESVETQQVNIKAVPQVSDNGHSIILQDVQAEGPESVVDALLDSATELLDLRNFELEGMSFRLQELEVQQGQLMMQATAKVSDI</sequence>
<reference evidence="1 2" key="1">
    <citation type="journal article" date="2018" name="Sci. Rep.">
        <title>A novel species of the marine cyanobacterium Acaryochloris with a unique pigment content and lifestyle.</title>
        <authorList>
            <person name="Partensky F."/>
            <person name="Six C."/>
            <person name="Ratin M."/>
            <person name="Garczarek L."/>
            <person name="Vaulot D."/>
            <person name="Probert I."/>
            <person name="Calteau A."/>
            <person name="Gourvil P."/>
            <person name="Marie D."/>
            <person name="Grebert T."/>
            <person name="Bouchier C."/>
            <person name="Le Panse S."/>
            <person name="Gachenot M."/>
            <person name="Rodriguez F."/>
            <person name="Garrido J.L."/>
        </authorList>
    </citation>
    <scope>NUCLEOTIDE SEQUENCE [LARGE SCALE GENOMIC DNA]</scope>
    <source>
        <strain evidence="1 2">RCC1774</strain>
    </source>
</reference>
<dbReference type="InterPro" id="IPR021373">
    <property type="entry name" value="DUF2993"/>
</dbReference>
<dbReference type="Pfam" id="PF11209">
    <property type="entry name" value="LmeA"/>
    <property type="match status" value="1"/>
</dbReference>
<proteinExistence type="predicted"/>
<organism evidence="1 2">
    <name type="scientific">Acaryochloris thomasi RCC1774</name>
    <dbReference type="NCBI Taxonomy" id="1764569"/>
    <lineage>
        <taxon>Bacteria</taxon>
        <taxon>Bacillati</taxon>
        <taxon>Cyanobacteriota</taxon>
        <taxon>Cyanophyceae</taxon>
        <taxon>Acaryochloridales</taxon>
        <taxon>Acaryochloridaceae</taxon>
        <taxon>Acaryochloris</taxon>
        <taxon>Acaryochloris thomasi</taxon>
    </lineage>
</organism>
<dbReference type="Proteomes" id="UP000248857">
    <property type="component" value="Unassembled WGS sequence"/>
</dbReference>
<accession>A0A2W1JM47</accession>
<dbReference type="EMBL" id="PQWO01000020">
    <property type="protein sequence ID" value="PZD71224.1"/>
    <property type="molecule type" value="Genomic_DNA"/>
</dbReference>
<dbReference type="AlphaFoldDB" id="A0A2W1JM47"/>
<evidence type="ECO:0000313" key="1">
    <source>
        <dbReference type="EMBL" id="PZD71224.1"/>
    </source>
</evidence>
<evidence type="ECO:0008006" key="3">
    <source>
        <dbReference type="Google" id="ProtNLM"/>
    </source>
</evidence>
<protein>
    <recommendedName>
        <fullName evidence="3">DUF2993 domain-containing protein</fullName>
    </recommendedName>
</protein>
<name>A0A2W1JM47_9CYAN</name>
<comment type="caution">
    <text evidence="1">The sequence shown here is derived from an EMBL/GenBank/DDBJ whole genome shotgun (WGS) entry which is preliminary data.</text>
</comment>
<evidence type="ECO:0000313" key="2">
    <source>
        <dbReference type="Proteomes" id="UP000248857"/>
    </source>
</evidence>
<keyword evidence="2" id="KW-1185">Reference proteome</keyword>
<gene>
    <name evidence="1" type="ORF">C1752_07500</name>
</gene>
<dbReference type="RefSeq" id="WP_110988295.1">
    <property type="nucleotide sequence ID" value="NZ_CAWNWM010000020.1"/>
</dbReference>